<organism evidence="2 3">
    <name type="scientific">Metschnikowia bicuspidata</name>
    <dbReference type="NCBI Taxonomy" id="27322"/>
    <lineage>
        <taxon>Eukaryota</taxon>
        <taxon>Fungi</taxon>
        <taxon>Dikarya</taxon>
        <taxon>Ascomycota</taxon>
        <taxon>Saccharomycotina</taxon>
        <taxon>Pichiomycetes</taxon>
        <taxon>Metschnikowiaceae</taxon>
        <taxon>Metschnikowia</taxon>
    </lineage>
</organism>
<dbReference type="SMART" id="SM00324">
    <property type="entry name" value="RhoGAP"/>
    <property type="match status" value="1"/>
</dbReference>
<dbReference type="Gene3D" id="1.10.555.10">
    <property type="entry name" value="Rho GTPase activation protein"/>
    <property type="match status" value="1"/>
</dbReference>
<name>A0A4P9ZKI9_9ASCO</name>
<dbReference type="CDD" id="cd00159">
    <property type="entry name" value="RhoGAP"/>
    <property type="match status" value="1"/>
</dbReference>
<dbReference type="GO" id="GO:0007165">
    <property type="term" value="P:signal transduction"/>
    <property type="evidence" value="ECO:0007669"/>
    <property type="project" value="InterPro"/>
</dbReference>
<reference evidence="3" key="1">
    <citation type="journal article" date="2018" name="Nat. Microbiol.">
        <title>Leveraging single-cell genomics to expand the fungal tree of life.</title>
        <authorList>
            <person name="Ahrendt S.R."/>
            <person name="Quandt C.A."/>
            <person name="Ciobanu D."/>
            <person name="Clum A."/>
            <person name="Salamov A."/>
            <person name="Andreopoulos B."/>
            <person name="Cheng J.F."/>
            <person name="Woyke T."/>
            <person name="Pelin A."/>
            <person name="Henrissat B."/>
            <person name="Reynolds N.K."/>
            <person name="Benny G.L."/>
            <person name="Smith M.E."/>
            <person name="James T.Y."/>
            <person name="Grigoriev I.V."/>
        </authorList>
    </citation>
    <scope>NUCLEOTIDE SEQUENCE [LARGE SCALE GENOMIC DNA]</scope>
    <source>
        <strain evidence="3">Baker2002</strain>
    </source>
</reference>
<evidence type="ECO:0000313" key="2">
    <source>
        <dbReference type="EMBL" id="RKP33082.1"/>
    </source>
</evidence>
<dbReference type="EMBL" id="ML004428">
    <property type="protein sequence ID" value="RKP33082.1"/>
    <property type="molecule type" value="Genomic_DNA"/>
</dbReference>
<dbReference type="InterPro" id="IPR008936">
    <property type="entry name" value="Rho_GTPase_activation_prot"/>
</dbReference>
<evidence type="ECO:0000313" key="3">
    <source>
        <dbReference type="Proteomes" id="UP000268321"/>
    </source>
</evidence>
<dbReference type="Proteomes" id="UP000268321">
    <property type="component" value="Unassembled WGS sequence"/>
</dbReference>
<dbReference type="AlphaFoldDB" id="A0A4P9ZKI9"/>
<keyword evidence="3" id="KW-1185">Reference proteome</keyword>
<dbReference type="PANTHER" id="PTHR15670">
    <property type="entry name" value="RHO GTPASE ACTIVATING PROTEIN 11A"/>
    <property type="match status" value="1"/>
</dbReference>
<dbReference type="GO" id="GO:0005096">
    <property type="term" value="F:GTPase activator activity"/>
    <property type="evidence" value="ECO:0007669"/>
    <property type="project" value="TreeGrafter"/>
</dbReference>
<dbReference type="InterPro" id="IPR000198">
    <property type="entry name" value="RhoGAP_dom"/>
</dbReference>
<dbReference type="InterPro" id="IPR042869">
    <property type="entry name" value="ARHGAP11A/B"/>
</dbReference>
<feature type="domain" description="Rho-GAP" evidence="1">
    <location>
        <begin position="28"/>
        <end position="253"/>
    </location>
</feature>
<sequence length="480" mass="53546">MPTNVGFPVKSATGGPTPFPVTLEMTVVHLEAMSLTVPTFLVDCFAFVSSLGETEGIFRVSGSARRIKDMSADFTAYRDWLYAEKPPQVHDVCGVIKTFLRDYLTSINGMFTPAFKLSLSQLYTLHQCKDSTASTDSCPSAFSMLSEVSTLPSISELHETPSVCEPTELDLAQFILSAVRLLITKNSAKRNELFLYLLHVFNGLLKLQDVTKMTPENFSIIIQPYLFSSSSLFELLTPQEMLTIFITNLNWLLEDYAKNYKILGGLDDADLEIDSMSAASLYSPSKTASTDFSFFQQSPTNKLGGEPARRFSISQKFISFWETYNLPFYRGKQFLFALRHSDKSNEDLSHTSTVVCPHECDKSAENLDKMFSLSKEGGRKCSRLQLPPMLALDLGQLEIPKRSSTCKQSRLQSIAELLRSGSTSKLRNRSASSAPALPKSRTILNTKSVDNLLLLEGPGESSPEKRNFLGRRLSMWVRKA</sequence>
<proteinExistence type="predicted"/>
<dbReference type="Pfam" id="PF00620">
    <property type="entry name" value="RhoGAP"/>
    <property type="match status" value="1"/>
</dbReference>
<dbReference type="OrthoDB" id="3196451at2759"/>
<protein>
    <submittedName>
        <fullName evidence="2">Rho GTPase activation protein</fullName>
    </submittedName>
</protein>
<dbReference type="PANTHER" id="PTHR15670:SF4">
    <property type="entry name" value="RHO GTPASE-ACTIVATING PROTEIN 11A"/>
    <property type="match status" value="1"/>
</dbReference>
<evidence type="ECO:0000259" key="1">
    <source>
        <dbReference type="PROSITE" id="PS50238"/>
    </source>
</evidence>
<accession>A0A4P9ZKI9</accession>
<dbReference type="SUPFAM" id="SSF48350">
    <property type="entry name" value="GTPase activation domain, GAP"/>
    <property type="match status" value="1"/>
</dbReference>
<dbReference type="PROSITE" id="PS50238">
    <property type="entry name" value="RHOGAP"/>
    <property type="match status" value="1"/>
</dbReference>
<gene>
    <name evidence="2" type="ORF">METBISCDRAFT_25261</name>
</gene>